<evidence type="ECO:0000313" key="13">
    <source>
        <dbReference type="Proteomes" id="UP000294933"/>
    </source>
</evidence>
<dbReference type="Proteomes" id="UP000294933">
    <property type="component" value="Unassembled WGS sequence"/>
</dbReference>
<keyword evidence="5" id="KW-0597">Phosphoprotein</keyword>
<feature type="compositionally biased region" description="Polar residues" evidence="10">
    <location>
        <begin position="634"/>
        <end position="643"/>
    </location>
</feature>
<dbReference type="PANTHER" id="PTHR31169:SF8">
    <property type="entry name" value="ZINC-FINGER DOMAIN OF MONOAMINE-OXIDASE A REPRESSOR R1 PROTEIN"/>
    <property type="match status" value="1"/>
</dbReference>
<feature type="compositionally biased region" description="Acidic residues" evidence="10">
    <location>
        <begin position="562"/>
        <end position="573"/>
    </location>
</feature>
<comment type="subcellular location">
    <subcellularLocation>
        <location evidence="2">Cytoplasm</location>
    </subcellularLocation>
    <subcellularLocation>
        <location evidence="1">Nucleus</location>
    </subcellularLocation>
</comment>
<keyword evidence="3" id="KW-0963">Cytoplasm</keyword>
<dbReference type="InterPro" id="IPR040221">
    <property type="entry name" value="CDCA7/CDA7L"/>
</dbReference>
<evidence type="ECO:0000256" key="4">
    <source>
        <dbReference type="ARBA" id="ARBA00022499"/>
    </source>
</evidence>
<evidence type="ECO:0000256" key="3">
    <source>
        <dbReference type="ARBA" id="ARBA00022490"/>
    </source>
</evidence>
<keyword evidence="4" id="KW-1017">Isopeptide bond</keyword>
<evidence type="ECO:0000256" key="9">
    <source>
        <dbReference type="ARBA" id="ARBA00023242"/>
    </source>
</evidence>
<dbReference type="InterPro" id="IPR018866">
    <property type="entry name" value="Znf-4CXXC_R1"/>
</dbReference>
<keyword evidence="6" id="KW-0832">Ubl conjugation</keyword>
<dbReference type="AlphaFoldDB" id="A0A4Y7QBP8"/>
<feature type="domain" description="Zinc-finger" evidence="11">
    <location>
        <begin position="162"/>
        <end position="202"/>
    </location>
</feature>
<name>A0A4Y7QBP8_9AGAM</name>
<feature type="compositionally biased region" description="Basic and acidic residues" evidence="10">
    <location>
        <begin position="645"/>
        <end position="655"/>
    </location>
</feature>
<dbReference type="VEuPathDB" id="FungiDB:BD410DRAFT_786359"/>
<feature type="region of interest" description="Disordered" evidence="10">
    <location>
        <begin position="213"/>
        <end position="253"/>
    </location>
</feature>
<sequence>MSSTPASTKATPLSSVKRKSIVYVDIPPSPLHGSGRMFPTPPTSTPLSPKALFHNRGVIVDIPVLMKKRKSEDSEEVPAKKKKTAPKLQDFPNGSFNCHQCGKRRDINVELRCTRLFPRCKTKYCYTCLKNRYGQDASEVKKRGLPMDILSRQINFLECGYVWKCPKCSDTCNCSHCRKAKGLEPTGNLTLVAKKAGNSVAALLAQNPNATGILPGKGQQVVPTKKEKVPKEPKASSSKDTTEPKVRKPRKKVQVPEPTWVEVPTDLDRAETEDRFMLREFVLRFSPIMDISAKHLEDLDEFDTMSDACAKALLMNLLGLIAADAEPHVQTALKRTIKKISGGGINPNALWTNLVSLRDQVGPSSLSFPDPTPATTGTLRTRAGGGITQSVQLIPVFIALVEAAIQGASVRAEIENGAKDMKDANRDYFAAAREENERWVAEKKELTEEKTGKEGNEGWDADGWTAKYKASYKRHKTTLENLEHANERKLQSNAPRFQPLGKDADGRIYYVSSAHTPKKVPAADDRASMKKWSWFLAVWGRRKAEDDPETSKAGSRGTDSAANDDGDEGDQDDNEARWWGFSDPMEIKKLAKWLASTSIGETKEKDGRVKDGKEGRDKGHAHADDAGGDGFLTRASSPLSDVSDSGEKMDMDKTPVDIAGQKVSNMKALVKALNEYADFLQWRVDGEGKGKN</sequence>
<feature type="compositionally biased region" description="Basic and acidic residues" evidence="10">
    <location>
        <begin position="224"/>
        <end position="234"/>
    </location>
</feature>
<proteinExistence type="predicted"/>
<keyword evidence="8" id="KW-0804">Transcription</keyword>
<dbReference type="GO" id="GO:0006355">
    <property type="term" value="P:regulation of DNA-templated transcription"/>
    <property type="evidence" value="ECO:0007669"/>
    <property type="project" value="InterPro"/>
</dbReference>
<reference evidence="12 13" key="1">
    <citation type="submission" date="2018-06" db="EMBL/GenBank/DDBJ databases">
        <title>A transcriptomic atlas of mushroom development highlights an independent origin of complex multicellularity.</title>
        <authorList>
            <consortium name="DOE Joint Genome Institute"/>
            <person name="Krizsan K."/>
            <person name="Almasi E."/>
            <person name="Merenyi Z."/>
            <person name="Sahu N."/>
            <person name="Viragh M."/>
            <person name="Koszo T."/>
            <person name="Mondo S."/>
            <person name="Kiss B."/>
            <person name="Balint B."/>
            <person name="Kues U."/>
            <person name="Barry K."/>
            <person name="Hegedus J.C."/>
            <person name="Henrissat B."/>
            <person name="Johnson J."/>
            <person name="Lipzen A."/>
            <person name="Ohm R."/>
            <person name="Nagy I."/>
            <person name="Pangilinan J."/>
            <person name="Yan J."/>
            <person name="Xiong Y."/>
            <person name="Grigoriev I.V."/>
            <person name="Hibbett D.S."/>
            <person name="Nagy L.G."/>
        </authorList>
    </citation>
    <scope>NUCLEOTIDE SEQUENCE [LARGE SCALE GENOMIC DNA]</scope>
    <source>
        <strain evidence="12 13">SZMC22713</strain>
    </source>
</reference>
<keyword evidence="13" id="KW-1185">Reference proteome</keyword>
<dbReference type="Pfam" id="PF10497">
    <property type="entry name" value="zf-4CXXC_R1"/>
    <property type="match status" value="1"/>
</dbReference>
<protein>
    <recommendedName>
        <fullName evidence="11">Zinc-finger domain-containing protein</fullName>
    </recommendedName>
</protein>
<dbReference type="GO" id="GO:0005737">
    <property type="term" value="C:cytoplasm"/>
    <property type="evidence" value="ECO:0007669"/>
    <property type="project" value="UniProtKB-SubCell"/>
</dbReference>
<evidence type="ECO:0000259" key="11">
    <source>
        <dbReference type="Pfam" id="PF10497"/>
    </source>
</evidence>
<evidence type="ECO:0000256" key="1">
    <source>
        <dbReference type="ARBA" id="ARBA00004123"/>
    </source>
</evidence>
<evidence type="ECO:0000256" key="10">
    <source>
        <dbReference type="SAM" id="MobiDB-lite"/>
    </source>
</evidence>
<dbReference type="EMBL" id="ML170167">
    <property type="protein sequence ID" value="TDL24250.1"/>
    <property type="molecule type" value="Genomic_DNA"/>
</dbReference>
<keyword evidence="9" id="KW-0539">Nucleus</keyword>
<evidence type="ECO:0000256" key="6">
    <source>
        <dbReference type="ARBA" id="ARBA00022843"/>
    </source>
</evidence>
<dbReference type="OrthoDB" id="298344at2759"/>
<evidence type="ECO:0000256" key="2">
    <source>
        <dbReference type="ARBA" id="ARBA00004496"/>
    </source>
</evidence>
<organism evidence="12 13">
    <name type="scientific">Rickenella mellea</name>
    <dbReference type="NCBI Taxonomy" id="50990"/>
    <lineage>
        <taxon>Eukaryota</taxon>
        <taxon>Fungi</taxon>
        <taxon>Dikarya</taxon>
        <taxon>Basidiomycota</taxon>
        <taxon>Agaricomycotina</taxon>
        <taxon>Agaricomycetes</taxon>
        <taxon>Hymenochaetales</taxon>
        <taxon>Rickenellaceae</taxon>
        <taxon>Rickenella</taxon>
    </lineage>
</organism>
<feature type="region of interest" description="Disordered" evidence="10">
    <location>
        <begin position="543"/>
        <end position="579"/>
    </location>
</feature>
<evidence type="ECO:0000256" key="7">
    <source>
        <dbReference type="ARBA" id="ARBA00023015"/>
    </source>
</evidence>
<dbReference type="STRING" id="50990.A0A4Y7QBP8"/>
<dbReference type="GO" id="GO:0005634">
    <property type="term" value="C:nucleus"/>
    <property type="evidence" value="ECO:0007669"/>
    <property type="project" value="UniProtKB-SubCell"/>
</dbReference>
<dbReference type="PANTHER" id="PTHR31169">
    <property type="entry name" value="OS05G0300700 PROTEIN"/>
    <property type="match status" value="1"/>
</dbReference>
<evidence type="ECO:0000313" key="12">
    <source>
        <dbReference type="EMBL" id="TDL24250.1"/>
    </source>
</evidence>
<gene>
    <name evidence="12" type="ORF">BD410DRAFT_786359</name>
</gene>
<feature type="region of interest" description="Disordered" evidence="10">
    <location>
        <begin position="603"/>
        <end position="656"/>
    </location>
</feature>
<accession>A0A4Y7QBP8</accession>
<keyword evidence="7" id="KW-0805">Transcription regulation</keyword>
<evidence type="ECO:0000256" key="8">
    <source>
        <dbReference type="ARBA" id="ARBA00023163"/>
    </source>
</evidence>
<evidence type="ECO:0000256" key="5">
    <source>
        <dbReference type="ARBA" id="ARBA00022553"/>
    </source>
</evidence>
<feature type="compositionally biased region" description="Basic and acidic residues" evidence="10">
    <location>
        <begin position="603"/>
        <end position="625"/>
    </location>
</feature>